<evidence type="ECO:0000256" key="1">
    <source>
        <dbReference type="SAM" id="MobiDB-lite"/>
    </source>
</evidence>
<name>A0A0E2EEN2_TREDN</name>
<reference evidence="3" key="1">
    <citation type="submission" date="2012-01" db="EMBL/GenBank/DDBJ databases">
        <title>The Genome Sequence of Treponema denticola H-22.</title>
        <authorList>
            <consortium name="The Broad Institute Genome Sequencing Platform"/>
            <person name="Earl A."/>
            <person name="Ward D."/>
            <person name="Feldgarden M."/>
            <person name="Gevers D."/>
            <person name="Blanton J.M."/>
            <person name="Fenno C.J."/>
            <person name="Baranova O.V."/>
            <person name="Mathney J."/>
            <person name="Dewhirst F.E."/>
            <person name="Izard J."/>
            <person name="Young S.K."/>
            <person name="Zeng Q."/>
            <person name="Gargeya S."/>
            <person name="Fitzgerald M."/>
            <person name="Haas B."/>
            <person name="Abouelleil A."/>
            <person name="Alvarado L."/>
            <person name="Arachchi H.M."/>
            <person name="Berlin A."/>
            <person name="Chapman S.B."/>
            <person name="Gearin G."/>
            <person name="Goldberg J."/>
            <person name="Griggs A."/>
            <person name="Gujja S."/>
            <person name="Hansen M."/>
            <person name="Heiman D."/>
            <person name="Howarth C."/>
            <person name="Larimer J."/>
            <person name="Lui A."/>
            <person name="MacDonald P.J.P."/>
            <person name="McCowen C."/>
            <person name="Montmayeur A."/>
            <person name="Murphy C."/>
            <person name="Neiman D."/>
            <person name="Pearson M."/>
            <person name="Priest M."/>
            <person name="Roberts A."/>
            <person name="Saif S."/>
            <person name="Shea T."/>
            <person name="Sisk P."/>
            <person name="Stolte C."/>
            <person name="Sykes S."/>
            <person name="Wortman J."/>
            <person name="Nusbaum C."/>
            <person name="Birren B."/>
        </authorList>
    </citation>
    <scope>NUCLEOTIDE SEQUENCE [LARGE SCALE GENOMIC DNA]</scope>
    <source>
        <strain evidence="3">H-22</strain>
    </source>
</reference>
<evidence type="ECO:0000313" key="3">
    <source>
        <dbReference type="EMBL" id="EMB30682.1"/>
    </source>
</evidence>
<dbReference type="EMBL" id="AGDV01000021">
    <property type="protein sequence ID" value="EMB30682.1"/>
    <property type="molecule type" value="Genomic_DNA"/>
</dbReference>
<keyword evidence="2" id="KW-0812">Transmembrane</keyword>
<organism evidence="3">
    <name type="scientific">Treponema denticola H-22</name>
    <dbReference type="NCBI Taxonomy" id="999432"/>
    <lineage>
        <taxon>Bacteria</taxon>
        <taxon>Pseudomonadati</taxon>
        <taxon>Spirochaetota</taxon>
        <taxon>Spirochaetia</taxon>
        <taxon>Spirochaetales</taxon>
        <taxon>Treponemataceae</taxon>
        <taxon>Treponema</taxon>
    </lineage>
</organism>
<comment type="caution">
    <text evidence="3">The sequence shown here is derived from an EMBL/GenBank/DDBJ whole genome shotgun (WGS) entry which is preliminary data.</text>
</comment>
<gene>
    <name evidence="3" type="ORF">HMPREF9726_02367</name>
</gene>
<dbReference type="Proteomes" id="UP000011705">
    <property type="component" value="Chromosome"/>
</dbReference>
<dbReference type="RefSeq" id="WP_002685864.1">
    <property type="nucleotide sequence ID" value="NZ_CM001795.1"/>
</dbReference>
<protein>
    <submittedName>
        <fullName evidence="3">Uncharacterized protein</fullName>
    </submittedName>
</protein>
<dbReference type="HOGENOM" id="CLU_028188_0_0_12"/>
<dbReference type="AlphaFoldDB" id="A0A0E2EEN2"/>
<dbReference type="PATRIC" id="fig|999432.5.peg.2459"/>
<proteinExistence type="predicted"/>
<keyword evidence="2" id="KW-1133">Transmembrane helix</keyword>
<evidence type="ECO:0000256" key="2">
    <source>
        <dbReference type="SAM" id="Phobius"/>
    </source>
</evidence>
<feature type="region of interest" description="Disordered" evidence="1">
    <location>
        <begin position="604"/>
        <end position="648"/>
    </location>
</feature>
<keyword evidence="2" id="KW-0472">Membrane</keyword>
<sequence>MKHKSSRMIALTILYILIIFGIFVIQFTIGKTFYYTIGAMSVSGRDDVDETGNRTPLLPLHIVANGLDFYITDQTPITAKTSNNEELSLKVLEYKKTEDSFSVICSNDVLIDFTSYLSETVETVRISVSMPSEIETIYFPWKLTQSARLERQDEQIFLRYGKDRFIFRGGYGFGNSDDTSELPHLILSSSKKTAFYETYIQSESLDFDSIRRIPIASDEEYAKTKQLFRERALDYFSSVISSRNYNEELLTAYMAEKAFNGEYAKALASAPSSLLPKEKRTYISTTFYGNLVQNDNSLAAYQRKFLSGIESGIARAEISVFDREALIPFLINNSRANLISALEKIASNAKQEDLNSFLAAGLLEAAMDYAFYFPNKQNPFMENSEQYETVLKDSLISIDTGLYISSDKKTIDTEKTLRAASVLIRYGSSYPDKGAWKAVGQALYSSIFSLGGNSSSLPASFDIQGDKAKKLGLMANDVLILHAEKLYPAAVKDNPYYPHEESLALKAEPGIWAWTSARDINVLKNDAKIFSFRISAKAGDTHYMIIRGIRPFYRIQIHEIDFRTDPRFEMYNSSGYVYDERTRTLLLKMKHKKDDEDIVLFLGRPPEPVPVVPSVQEAAESGTDTEDGTPAENSGSAEEKEETSNAGN</sequence>
<accession>A0A0E2EEN2</accession>
<feature type="transmembrane region" description="Helical" evidence="2">
    <location>
        <begin position="12"/>
        <end position="35"/>
    </location>
</feature>